<proteinExistence type="predicted"/>
<protein>
    <submittedName>
        <fullName evidence="1">Uncharacterized protein</fullName>
    </submittedName>
</protein>
<accession>A0A6C0CC27</accession>
<organism evidence="1">
    <name type="scientific">viral metagenome</name>
    <dbReference type="NCBI Taxonomy" id="1070528"/>
    <lineage>
        <taxon>unclassified sequences</taxon>
        <taxon>metagenomes</taxon>
        <taxon>organismal metagenomes</taxon>
    </lineage>
</organism>
<sequence length="29" mass="3572">MQDIATINRKNKYLKKQLQQNHKNEIFVK</sequence>
<dbReference type="EMBL" id="MN739370">
    <property type="protein sequence ID" value="QHT01380.1"/>
    <property type="molecule type" value="Genomic_DNA"/>
</dbReference>
<dbReference type="AlphaFoldDB" id="A0A6C0CC27"/>
<reference evidence="1" key="1">
    <citation type="journal article" date="2020" name="Nature">
        <title>Giant virus diversity and host interactions through global metagenomics.</title>
        <authorList>
            <person name="Schulz F."/>
            <person name="Roux S."/>
            <person name="Paez-Espino D."/>
            <person name="Jungbluth S."/>
            <person name="Walsh D.A."/>
            <person name="Denef V.J."/>
            <person name="McMahon K.D."/>
            <person name="Konstantinidis K.T."/>
            <person name="Eloe-Fadrosh E.A."/>
            <person name="Kyrpides N.C."/>
            <person name="Woyke T."/>
        </authorList>
    </citation>
    <scope>NUCLEOTIDE SEQUENCE</scope>
    <source>
        <strain evidence="1">GVMAG-M-3300020192-26</strain>
    </source>
</reference>
<name>A0A6C0CC27_9ZZZZ</name>
<evidence type="ECO:0000313" key="1">
    <source>
        <dbReference type="EMBL" id="QHT01380.1"/>
    </source>
</evidence>